<evidence type="ECO:0000256" key="3">
    <source>
        <dbReference type="ARBA" id="ARBA00022737"/>
    </source>
</evidence>
<accession>A0A835DXA3</accession>
<gene>
    <name evidence="7" type="ORF">HU200_066139</name>
</gene>
<keyword evidence="8" id="KW-1185">Reference proteome</keyword>
<dbReference type="CDD" id="cd14798">
    <property type="entry name" value="RX-CC_like"/>
    <property type="match status" value="1"/>
</dbReference>
<comment type="similarity">
    <text evidence="1">Belongs to the disease resistance NB-LRR family.</text>
</comment>
<keyword evidence="4" id="KW-0547">Nucleotide-binding</keyword>
<dbReference type="PANTHER" id="PTHR19338:SF32">
    <property type="entry name" value="OS06G0287500 PROTEIN"/>
    <property type="match status" value="1"/>
</dbReference>
<evidence type="ECO:0000256" key="5">
    <source>
        <dbReference type="ARBA" id="ARBA00022821"/>
    </source>
</evidence>
<dbReference type="EMBL" id="JACEFO010002969">
    <property type="protein sequence ID" value="KAF8645593.1"/>
    <property type="molecule type" value="Genomic_DNA"/>
</dbReference>
<protein>
    <recommendedName>
        <fullName evidence="6">Disease resistance N-terminal domain-containing protein</fullName>
    </recommendedName>
</protein>
<dbReference type="GO" id="GO:0006952">
    <property type="term" value="P:defense response"/>
    <property type="evidence" value="ECO:0007669"/>
    <property type="project" value="UniProtKB-KW"/>
</dbReference>
<dbReference type="PANTHER" id="PTHR19338">
    <property type="entry name" value="TRANSLOCASE OF INNER MITOCHONDRIAL MEMBRANE 13 HOMOLOG"/>
    <property type="match status" value="1"/>
</dbReference>
<comment type="caution">
    <text evidence="7">The sequence shown here is derived from an EMBL/GenBank/DDBJ whole genome shotgun (WGS) entry which is preliminary data.</text>
</comment>
<dbReference type="Gene3D" id="1.20.5.4130">
    <property type="match status" value="1"/>
</dbReference>
<evidence type="ECO:0000313" key="8">
    <source>
        <dbReference type="Proteomes" id="UP000636709"/>
    </source>
</evidence>
<evidence type="ECO:0000259" key="6">
    <source>
        <dbReference type="Pfam" id="PF18052"/>
    </source>
</evidence>
<dbReference type="InterPro" id="IPR038005">
    <property type="entry name" value="RX-like_CC"/>
</dbReference>
<organism evidence="7 8">
    <name type="scientific">Digitaria exilis</name>
    <dbReference type="NCBI Taxonomy" id="1010633"/>
    <lineage>
        <taxon>Eukaryota</taxon>
        <taxon>Viridiplantae</taxon>
        <taxon>Streptophyta</taxon>
        <taxon>Embryophyta</taxon>
        <taxon>Tracheophyta</taxon>
        <taxon>Spermatophyta</taxon>
        <taxon>Magnoliopsida</taxon>
        <taxon>Liliopsida</taxon>
        <taxon>Poales</taxon>
        <taxon>Poaceae</taxon>
        <taxon>PACMAD clade</taxon>
        <taxon>Panicoideae</taxon>
        <taxon>Panicodae</taxon>
        <taxon>Paniceae</taxon>
        <taxon>Anthephorinae</taxon>
        <taxon>Digitaria</taxon>
    </lineage>
</organism>
<evidence type="ECO:0000256" key="1">
    <source>
        <dbReference type="ARBA" id="ARBA00008894"/>
    </source>
</evidence>
<evidence type="ECO:0000256" key="2">
    <source>
        <dbReference type="ARBA" id="ARBA00022614"/>
    </source>
</evidence>
<keyword evidence="5" id="KW-0611">Plant defense</keyword>
<evidence type="ECO:0000313" key="7">
    <source>
        <dbReference type="EMBL" id="KAF8645593.1"/>
    </source>
</evidence>
<proteinExistence type="inferred from homology"/>
<dbReference type="InterPro" id="IPR041118">
    <property type="entry name" value="Rx_N"/>
</dbReference>
<feature type="domain" description="Disease resistance N-terminal" evidence="6">
    <location>
        <begin position="13"/>
        <end position="90"/>
    </location>
</feature>
<dbReference type="Pfam" id="PF18052">
    <property type="entry name" value="Rx_N"/>
    <property type="match status" value="1"/>
</dbReference>
<keyword evidence="2" id="KW-0433">Leucine-rich repeat</keyword>
<keyword evidence="3" id="KW-0677">Repeat</keyword>
<dbReference type="GO" id="GO:0000166">
    <property type="term" value="F:nucleotide binding"/>
    <property type="evidence" value="ECO:0007669"/>
    <property type="project" value="UniProtKB-KW"/>
</dbReference>
<sequence length="332" mass="36960">MEDSTVSSCKSVLDIVIAHAKSMVADEVALHLGVQRDVAIIADEFEMIRSFLMTGDKHQDPGWVKQVRDLAYDVEEGLECFAVKVGQLEKPSRWRIPRILCERRRAALEVKALLARVADQAFVSKRSLYSRLVKSSARADADPAIQVQAVAEQSGIFSAIAAIDQARRAAAAGANGSKVELHRLIDDGVKDLRVIVVWGTSLHLDKTPAVMEAYDGGDGCGTRTTFGCRAWVKLSCRSSQDEILRDLVSQLCGCADGDRDQYAFAELEEMVSQLASDHNQALYLFHYKVTAETPPLTYQSNYNLYFCKFVLFLKFRWVMSESVATLWSLQNI</sequence>
<name>A0A835DXA3_9POAL</name>
<reference evidence="7" key="1">
    <citation type="submission" date="2020-07" db="EMBL/GenBank/DDBJ databases">
        <title>Genome sequence and genetic diversity analysis of an under-domesticated orphan crop, white fonio (Digitaria exilis).</title>
        <authorList>
            <person name="Bennetzen J.L."/>
            <person name="Chen S."/>
            <person name="Ma X."/>
            <person name="Wang X."/>
            <person name="Yssel A.E.J."/>
            <person name="Chaluvadi S.R."/>
            <person name="Johnson M."/>
            <person name="Gangashetty P."/>
            <person name="Hamidou F."/>
            <person name="Sanogo M.D."/>
            <person name="Zwaenepoel A."/>
            <person name="Wallace J."/>
            <person name="Van De Peer Y."/>
            <person name="Van Deynze A."/>
        </authorList>
    </citation>
    <scope>NUCLEOTIDE SEQUENCE</scope>
    <source>
        <tissue evidence="7">Leaves</tissue>
    </source>
</reference>
<evidence type="ECO:0000256" key="4">
    <source>
        <dbReference type="ARBA" id="ARBA00022741"/>
    </source>
</evidence>
<dbReference type="AlphaFoldDB" id="A0A835DXA3"/>
<dbReference type="Proteomes" id="UP000636709">
    <property type="component" value="Unassembled WGS sequence"/>
</dbReference>